<dbReference type="EMBL" id="JBBXMP010000045">
    <property type="protein sequence ID" value="KAL0065612.1"/>
    <property type="molecule type" value="Genomic_DNA"/>
</dbReference>
<proteinExistence type="predicted"/>
<accession>A0ABR2ZV99</accession>
<comment type="caution">
    <text evidence="1">The sequence shown here is derived from an EMBL/GenBank/DDBJ whole genome shotgun (WGS) entry which is preliminary data.</text>
</comment>
<evidence type="ECO:0000313" key="1">
    <source>
        <dbReference type="EMBL" id="KAL0065612.1"/>
    </source>
</evidence>
<organism evidence="1 2">
    <name type="scientific">Marasmius tenuissimus</name>
    <dbReference type="NCBI Taxonomy" id="585030"/>
    <lineage>
        <taxon>Eukaryota</taxon>
        <taxon>Fungi</taxon>
        <taxon>Dikarya</taxon>
        <taxon>Basidiomycota</taxon>
        <taxon>Agaricomycotina</taxon>
        <taxon>Agaricomycetes</taxon>
        <taxon>Agaricomycetidae</taxon>
        <taxon>Agaricales</taxon>
        <taxon>Marasmiineae</taxon>
        <taxon>Marasmiaceae</taxon>
        <taxon>Marasmius</taxon>
    </lineage>
</organism>
<sequence>MSSVRLKSFTKLVYNLSDTHSRSAISTSTARNTAAQSTYTSIQLRQTSRPLRPATDFNKVKTLAVGEGNYPCEAKGHVVIKPQLFPQVACHAIFYNDKTQISNQTPFGEVTIVFSTGEQSFTIENQHEGDLHVKFTPPAQNSYSDDKAYLGSFNGAETLKTGDVGKYGADGHYAIRSTLDSNPANVFAIDFVNNKIHMTNGNPAGEIAMALQKA</sequence>
<evidence type="ECO:0000313" key="2">
    <source>
        <dbReference type="Proteomes" id="UP001437256"/>
    </source>
</evidence>
<gene>
    <name evidence="1" type="ORF">AAF712_007390</name>
</gene>
<dbReference type="Proteomes" id="UP001437256">
    <property type="component" value="Unassembled WGS sequence"/>
</dbReference>
<name>A0ABR2ZV99_9AGAR</name>
<keyword evidence="2" id="KW-1185">Reference proteome</keyword>
<protein>
    <submittedName>
        <fullName evidence="1">Uncharacterized protein</fullName>
    </submittedName>
</protein>
<reference evidence="1 2" key="1">
    <citation type="submission" date="2024-05" db="EMBL/GenBank/DDBJ databases">
        <title>A draft genome resource for the thread blight pathogen Marasmius tenuissimus strain MS-2.</title>
        <authorList>
            <person name="Yulfo-Soto G.E."/>
            <person name="Baruah I.K."/>
            <person name="Amoako-Attah I."/>
            <person name="Bukari Y."/>
            <person name="Meinhardt L.W."/>
            <person name="Bailey B.A."/>
            <person name="Cohen S.P."/>
        </authorList>
    </citation>
    <scope>NUCLEOTIDE SEQUENCE [LARGE SCALE GENOMIC DNA]</scope>
    <source>
        <strain evidence="1 2">MS-2</strain>
    </source>
</reference>